<feature type="compositionally biased region" description="Polar residues" evidence="13">
    <location>
        <begin position="426"/>
        <end position="435"/>
    </location>
</feature>
<dbReference type="Pfam" id="PF00097">
    <property type="entry name" value="zf-C3HC4"/>
    <property type="match status" value="1"/>
</dbReference>
<dbReference type="EMBL" id="HADX01007730">
    <property type="protein sequence ID" value="SBP29962.1"/>
    <property type="molecule type" value="Transcribed_RNA"/>
</dbReference>
<evidence type="ECO:0000256" key="1">
    <source>
        <dbReference type="ARBA" id="ARBA00000900"/>
    </source>
</evidence>
<comment type="subcellular location">
    <subcellularLocation>
        <location evidence="2">Nucleus</location>
    </subcellularLocation>
</comment>
<accession>A0A1A7W835</accession>
<keyword evidence="9" id="KW-0862">Zinc</keyword>
<dbReference type="InterPro" id="IPR018957">
    <property type="entry name" value="Znf_C3HC4_RING-type"/>
</dbReference>
<keyword evidence="6" id="KW-0227">DNA damage</keyword>
<keyword evidence="8" id="KW-0833">Ubl conjugation pathway</keyword>
<dbReference type="AlphaFoldDB" id="A0A1A7W835"/>
<dbReference type="EC" id="2.3.2.27" evidence="3"/>
<feature type="compositionally biased region" description="Low complexity" evidence="13">
    <location>
        <begin position="392"/>
        <end position="402"/>
    </location>
</feature>
<dbReference type="GO" id="GO:0008270">
    <property type="term" value="F:zinc ion binding"/>
    <property type="evidence" value="ECO:0007669"/>
    <property type="project" value="UniProtKB-KW"/>
</dbReference>
<feature type="region of interest" description="Disordered" evidence="13">
    <location>
        <begin position="251"/>
        <end position="305"/>
    </location>
</feature>
<keyword evidence="4" id="KW-0808">Transferase</keyword>
<dbReference type="InterPro" id="IPR001841">
    <property type="entry name" value="Znf_RING"/>
</dbReference>
<proteinExistence type="predicted"/>
<dbReference type="PANTHER" id="PTHR23328:SF1">
    <property type="entry name" value="E3 UBIQUITIN-PROTEIN LIGASE RNF168"/>
    <property type="match status" value="1"/>
</dbReference>
<evidence type="ECO:0000256" key="3">
    <source>
        <dbReference type="ARBA" id="ARBA00012483"/>
    </source>
</evidence>
<feature type="compositionally biased region" description="Polar residues" evidence="13">
    <location>
        <begin position="352"/>
        <end position="367"/>
    </location>
</feature>
<feature type="domain" description="RING-type" evidence="14">
    <location>
        <begin position="26"/>
        <end position="65"/>
    </location>
</feature>
<dbReference type="GO" id="GO:0031491">
    <property type="term" value="F:nucleosome binding"/>
    <property type="evidence" value="ECO:0007669"/>
    <property type="project" value="TreeGrafter"/>
</dbReference>
<keyword evidence="7 11" id="KW-0863">Zinc-finger</keyword>
<dbReference type="SUPFAM" id="SSF57850">
    <property type="entry name" value="RING/U-box"/>
    <property type="match status" value="1"/>
</dbReference>
<dbReference type="GO" id="GO:0006302">
    <property type="term" value="P:double-strand break repair"/>
    <property type="evidence" value="ECO:0007669"/>
    <property type="project" value="TreeGrafter"/>
</dbReference>
<feature type="region of interest" description="Disordered" evidence="13">
    <location>
        <begin position="320"/>
        <end position="435"/>
    </location>
</feature>
<reference evidence="15" key="2">
    <citation type="submission" date="2016-06" db="EMBL/GenBank/DDBJ databases">
        <title>The genome of a short-lived fish provides insights into sex chromosome evolution and the genetic control of aging.</title>
        <authorList>
            <person name="Reichwald K."/>
            <person name="Felder M."/>
            <person name="Petzold A."/>
            <person name="Koch P."/>
            <person name="Groth M."/>
            <person name="Platzer M."/>
        </authorList>
    </citation>
    <scope>NUCLEOTIDE SEQUENCE</scope>
    <source>
        <tissue evidence="15">Brain</tissue>
    </source>
</reference>
<feature type="compositionally biased region" description="Low complexity" evidence="13">
    <location>
        <begin position="368"/>
        <end position="381"/>
    </location>
</feature>
<dbReference type="SMART" id="SM00184">
    <property type="entry name" value="RING"/>
    <property type="match status" value="1"/>
</dbReference>
<dbReference type="CDD" id="cd21952">
    <property type="entry name" value="MIU2_RNF168"/>
    <property type="match status" value="1"/>
</dbReference>
<dbReference type="EMBL" id="HADW01000623">
    <property type="protein sequence ID" value="SBP02023.1"/>
    <property type="molecule type" value="Transcribed_RNA"/>
</dbReference>
<evidence type="ECO:0000313" key="15">
    <source>
        <dbReference type="EMBL" id="SBP02023.1"/>
    </source>
</evidence>
<keyword evidence="12" id="KW-0175">Coiled coil</keyword>
<evidence type="ECO:0000256" key="12">
    <source>
        <dbReference type="SAM" id="Coils"/>
    </source>
</evidence>
<evidence type="ECO:0000256" key="9">
    <source>
        <dbReference type="ARBA" id="ARBA00022833"/>
    </source>
</evidence>
<feature type="compositionally biased region" description="Low complexity" evidence="13">
    <location>
        <begin position="282"/>
        <end position="297"/>
    </location>
</feature>
<dbReference type="Gene3D" id="3.30.40.10">
    <property type="entry name" value="Zinc/RING finger domain, C3HC4 (zinc finger)"/>
    <property type="match status" value="1"/>
</dbReference>
<evidence type="ECO:0000256" key="11">
    <source>
        <dbReference type="PROSITE-ProRule" id="PRU00175"/>
    </source>
</evidence>
<dbReference type="GO" id="GO:0061630">
    <property type="term" value="F:ubiquitin protein ligase activity"/>
    <property type="evidence" value="ECO:0007669"/>
    <property type="project" value="UniProtKB-EC"/>
</dbReference>
<comment type="catalytic activity">
    <reaction evidence="1">
        <text>S-ubiquitinyl-[E2 ubiquitin-conjugating enzyme]-L-cysteine + [acceptor protein]-L-lysine = [E2 ubiquitin-conjugating enzyme]-L-cysteine + N(6)-ubiquitinyl-[acceptor protein]-L-lysine.</text>
        <dbReference type="EC" id="2.3.2.27"/>
    </reaction>
</comment>
<keyword evidence="10" id="KW-0539">Nucleus</keyword>
<evidence type="ECO:0000256" key="7">
    <source>
        <dbReference type="ARBA" id="ARBA00022771"/>
    </source>
</evidence>
<sequence>MSKVSDVRVGGDCRRDSALTREDCLCPVCLEIFIEPVTLPCTHTFCKSCFLESVDKSTLCCPLCRKRVSTWARLNSKNNTLVDQKLWNQIQTCFPLQCQRRLSGQDTEEDYLGLVGIPRVSLPGELRQEYEDEVTKLMEERRVQDEEERRASEELIQSMLAEEEEQLVEERRRKDEDEQLARLLSSQLNSQEKLHVPEVTPAKKKEVCVGNMDRFLCPRVTQPGSASSFVSNKENIVFLKAELHVERPLPQAEGSQLIRSSSAKRKSSELETAEEEMTIKRVPVSSSSSVEAELSAEWEARQKQEEEDRRMALLLQKELDDEAKQSATDRRKGSSDAYLLRHKRGETGEARASNTPGRGTRQTPRNASRSCSSSSCSSPRSTPLKVLKTLPSSASSSSLSSSGGRKQMTLTRMFASSSSSSSSSSTAQTNNWEKN</sequence>
<evidence type="ECO:0000256" key="13">
    <source>
        <dbReference type="SAM" id="MobiDB-lite"/>
    </source>
</evidence>
<reference evidence="15" key="1">
    <citation type="submission" date="2016-05" db="EMBL/GenBank/DDBJ databases">
        <authorList>
            <person name="Lavstsen T."/>
            <person name="Jespersen J.S."/>
        </authorList>
    </citation>
    <scope>NUCLEOTIDE SEQUENCE</scope>
    <source>
        <tissue evidence="15">Brain</tissue>
    </source>
</reference>
<feature type="coiled-coil region" evidence="12">
    <location>
        <begin position="127"/>
        <end position="180"/>
    </location>
</feature>
<dbReference type="InterPro" id="IPR051657">
    <property type="entry name" value="RNF168/RNF169_E3_ubiq-ligase"/>
</dbReference>
<feature type="compositionally biased region" description="Basic and acidic residues" evidence="13">
    <location>
        <begin position="322"/>
        <end position="334"/>
    </location>
</feature>
<dbReference type="GO" id="GO:0035861">
    <property type="term" value="C:site of double-strand break"/>
    <property type="evidence" value="ECO:0007669"/>
    <property type="project" value="TreeGrafter"/>
</dbReference>
<evidence type="ECO:0000256" key="8">
    <source>
        <dbReference type="ARBA" id="ARBA00022786"/>
    </source>
</evidence>
<name>A0A1A7W835_9TELE</name>
<evidence type="ECO:0000256" key="10">
    <source>
        <dbReference type="ARBA" id="ARBA00023242"/>
    </source>
</evidence>
<evidence type="ECO:0000256" key="2">
    <source>
        <dbReference type="ARBA" id="ARBA00004123"/>
    </source>
</evidence>
<dbReference type="CDD" id="cd22265">
    <property type="entry name" value="UDM1_RNF168"/>
    <property type="match status" value="1"/>
</dbReference>
<evidence type="ECO:0000256" key="6">
    <source>
        <dbReference type="ARBA" id="ARBA00022763"/>
    </source>
</evidence>
<dbReference type="InterPro" id="IPR013083">
    <property type="entry name" value="Znf_RING/FYVE/PHD"/>
</dbReference>
<evidence type="ECO:0000256" key="5">
    <source>
        <dbReference type="ARBA" id="ARBA00022723"/>
    </source>
</evidence>
<feature type="compositionally biased region" description="Low complexity" evidence="13">
    <location>
        <begin position="416"/>
        <end position="425"/>
    </location>
</feature>
<protein>
    <recommendedName>
        <fullName evidence="3">RING-type E3 ubiquitin transferase</fullName>
        <ecNumber evidence="3">2.3.2.27</ecNumber>
    </recommendedName>
</protein>
<dbReference type="CDD" id="cd16550">
    <property type="entry name" value="RING-HC_RNF168"/>
    <property type="match status" value="1"/>
</dbReference>
<dbReference type="PROSITE" id="PS50089">
    <property type="entry name" value="ZF_RING_2"/>
    <property type="match status" value="1"/>
</dbReference>
<gene>
    <name evidence="15" type="primary">RNF168</name>
</gene>
<organism evidence="15">
    <name type="scientific">Iconisemion striatum</name>
    <dbReference type="NCBI Taxonomy" id="60296"/>
    <lineage>
        <taxon>Eukaryota</taxon>
        <taxon>Metazoa</taxon>
        <taxon>Chordata</taxon>
        <taxon>Craniata</taxon>
        <taxon>Vertebrata</taxon>
        <taxon>Euteleostomi</taxon>
        <taxon>Actinopterygii</taxon>
        <taxon>Neopterygii</taxon>
        <taxon>Teleostei</taxon>
        <taxon>Neoteleostei</taxon>
        <taxon>Acanthomorphata</taxon>
        <taxon>Ovalentaria</taxon>
        <taxon>Atherinomorphae</taxon>
        <taxon>Cyprinodontiformes</taxon>
        <taxon>Nothobranchiidae</taxon>
        <taxon>Iconisemion</taxon>
    </lineage>
</organism>
<evidence type="ECO:0000259" key="14">
    <source>
        <dbReference type="PROSITE" id="PS50089"/>
    </source>
</evidence>
<keyword evidence="5" id="KW-0479">Metal-binding</keyword>
<dbReference type="PANTHER" id="PTHR23328">
    <property type="entry name" value="RING-TYPE DOMAIN-CONTAINING PROTEIN"/>
    <property type="match status" value="1"/>
</dbReference>
<evidence type="ECO:0000256" key="4">
    <source>
        <dbReference type="ARBA" id="ARBA00022679"/>
    </source>
</evidence>
<dbReference type="GO" id="GO:0005634">
    <property type="term" value="C:nucleus"/>
    <property type="evidence" value="ECO:0007669"/>
    <property type="project" value="UniProtKB-SubCell"/>
</dbReference>